<dbReference type="Gene3D" id="1.20.1250.20">
    <property type="entry name" value="MFS general substrate transporter like domains"/>
    <property type="match status" value="1"/>
</dbReference>
<dbReference type="InterPro" id="IPR020846">
    <property type="entry name" value="MFS_dom"/>
</dbReference>
<dbReference type="OrthoDB" id="6600687at2759"/>
<dbReference type="GO" id="GO:0016020">
    <property type="term" value="C:membrane"/>
    <property type="evidence" value="ECO:0007669"/>
    <property type="project" value="UniProtKB-SubCell"/>
</dbReference>
<protein>
    <recommendedName>
        <fullName evidence="6">Major facilitator superfamily (MFS) profile domain-containing protein</fullName>
    </recommendedName>
</protein>
<feature type="transmembrane region" description="Helical" evidence="5">
    <location>
        <begin position="323"/>
        <end position="344"/>
    </location>
</feature>
<feature type="transmembrane region" description="Helical" evidence="5">
    <location>
        <begin position="147"/>
        <end position="165"/>
    </location>
</feature>
<dbReference type="KEGG" id="btab:109035853"/>
<feature type="transmembrane region" description="Helical" evidence="5">
    <location>
        <begin position="89"/>
        <end position="108"/>
    </location>
</feature>
<comment type="subcellular location">
    <subcellularLocation>
        <location evidence="1">Membrane</location>
        <topology evidence="1">Multi-pass membrane protein</topology>
    </subcellularLocation>
</comment>
<feature type="transmembrane region" description="Helical" evidence="5">
    <location>
        <begin position="356"/>
        <end position="379"/>
    </location>
</feature>
<dbReference type="InterPro" id="IPR050549">
    <property type="entry name" value="MFS_Trehalose_Transporter"/>
</dbReference>
<feature type="transmembrane region" description="Helical" evidence="5">
    <location>
        <begin position="256"/>
        <end position="276"/>
    </location>
</feature>
<evidence type="ECO:0000256" key="2">
    <source>
        <dbReference type="ARBA" id="ARBA00022692"/>
    </source>
</evidence>
<dbReference type="GO" id="GO:0022857">
    <property type="term" value="F:transmembrane transporter activity"/>
    <property type="evidence" value="ECO:0007669"/>
    <property type="project" value="InterPro"/>
</dbReference>
<keyword evidence="3 5" id="KW-1133">Transmembrane helix</keyword>
<dbReference type="Pfam" id="PF00083">
    <property type="entry name" value="Sugar_tr"/>
    <property type="match status" value="1"/>
</dbReference>
<feature type="transmembrane region" description="Helical" evidence="5">
    <location>
        <begin position="171"/>
        <end position="192"/>
    </location>
</feature>
<keyword evidence="8" id="KW-1185">Reference proteome</keyword>
<evidence type="ECO:0000313" key="7">
    <source>
        <dbReference type="EMBL" id="CAH0393718.1"/>
    </source>
</evidence>
<organism evidence="7 8">
    <name type="scientific">Bemisia tabaci</name>
    <name type="common">Sweetpotato whitefly</name>
    <name type="synonym">Aleurodes tabaci</name>
    <dbReference type="NCBI Taxonomy" id="7038"/>
    <lineage>
        <taxon>Eukaryota</taxon>
        <taxon>Metazoa</taxon>
        <taxon>Ecdysozoa</taxon>
        <taxon>Arthropoda</taxon>
        <taxon>Hexapoda</taxon>
        <taxon>Insecta</taxon>
        <taxon>Pterygota</taxon>
        <taxon>Neoptera</taxon>
        <taxon>Paraneoptera</taxon>
        <taxon>Hemiptera</taxon>
        <taxon>Sternorrhyncha</taxon>
        <taxon>Aleyrodoidea</taxon>
        <taxon>Aleyrodidae</taxon>
        <taxon>Aleyrodinae</taxon>
        <taxon>Bemisia</taxon>
    </lineage>
</organism>
<proteinExistence type="predicted"/>
<feature type="domain" description="Major facilitator superfamily (MFS) profile" evidence="6">
    <location>
        <begin position="1"/>
        <end position="447"/>
    </location>
</feature>
<feature type="transmembrane region" description="Helical" evidence="5">
    <location>
        <begin position="62"/>
        <end position="82"/>
    </location>
</feature>
<dbReference type="InterPro" id="IPR036259">
    <property type="entry name" value="MFS_trans_sf"/>
</dbReference>
<dbReference type="PANTHER" id="PTHR48021">
    <property type="match status" value="1"/>
</dbReference>
<name>A0A9P0F680_BEMTA</name>
<evidence type="ECO:0000256" key="5">
    <source>
        <dbReference type="SAM" id="Phobius"/>
    </source>
</evidence>
<feature type="transmembrane region" description="Helical" evidence="5">
    <location>
        <begin position="114"/>
        <end position="135"/>
    </location>
</feature>
<evidence type="ECO:0000256" key="4">
    <source>
        <dbReference type="ARBA" id="ARBA00023136"/>
    </source>
</evidence>
<evidence type="ECO:0000256" key="3">
    <source>
        <dbReference type="ARBA" id="ARBA00022989"/>
    </source>
</evidence>
<dbReference type="InterPro" id="IPR005828">
    <property type="entry name" value="MFS_sugar_transport-like"/>
</dbReference>
<dbReference type="EMBL" id="OU963868">
    <property type="protein sequence ID" value="CAH0393718.1"/>
    <property type="molecule type" value="Genomic_DNA"/>
</dbReference>
<dbReference type="PANTHER" id="PTHR48021:SF32">
    <property type="entry name" value="FACILITATED TREHALOSE TRANSPORTER TRET1-2 HOMOLOG-LIKE PROTEIN"/>
    <property type="match status" value="1"/>
</dbReference>
<gene>
    <name evidence="7" type="ORF">BEMITA_LOCUS12088</name>
</gene>
<feature type="transmembrane region" description="Helical" evidence="5">
    <location>
        <begin position="296"/>
        <end position="316"/>
    </location>
</feature>
<dbReference type="SUPFAM" id="SSF103473">
    <property type="entry name" value="MFS general substrate transporter"/>
    <property type="match status" value="1"/>
</dbReference>
<evidence type="ECO:0000313" key="8">
    <source>
        <dbReference type="Proteomes" id="UP001152759"/>
    </source>
</evidence>
<dbReference type="AlphaFoldDB" id="A0A9P0F680"/>
<sequence>MVVATGDFVSTSRDSFIRPLLASVPVFWLQLLTGSIEGHSAVLLPQLEESEKFYISLEEESWIASLGIMATPLVAVLSGPMVERYGRKFIFYIFYILCTLGFSFIGLAQRVEHIYIGRILGAGAHGLTLCSILYIYEICVAHQRNKLLPLLCPMCSAGILYAYVIGGYLPWNVASLVLAGSGVVGLICIFFIPESPAWLVMQGDINAAIQSLEWLKRDKETIAQEVDELRKSSTSKDLPQSISLQHFLHPTVWKPFLILLIFSALQNGSGFYMLLYYTVNFFQNLGTGGEIDPLTITVGLALMRLVSGSFGALFIARFSRKKLTATTAFGMFIVASAAVAYLVTFGEDPTNRPHQWFLVLCSLSYVLLCTLAIQPLPWLMTNELYPLQLRGLMSGITFFCLFTMVFVGIKAYPFFMFYIHITGILCIFAGACLLAVIFAVFLLPETYNKTPYEIEEYFMRRKKKSVHCDETIYM</sequence>
<feature type="transmembrane region" description="Helical" evidence="5">
    <location>
        <begin position="391"/>
        <end position="409"/>
    </location>
</feature>
<accession>A0A9P0F680</accession>
<dbReference type="PROSITE" id="PS50850">
    <property type="entry name" value="MFS"/>
    <property type="match status" value="1"/>
</dbReference>
<reference evidence="7" key="1">
    <citation type="submission" date="2021-12" db="EMBL/GenBank/DDBJ databases">
        <authorList>
            <person name="King R."/>
        </authorList>
    </citation>
    <scope>NUCLEOTIDE SEQUENCE</scope>
</reference>
<keyword evidence="2 5" id="KW-0812">Transmembrane</keyword>
<dbReference type="Proteomes" id="UP001152759">
    <property type="component" value="Chromosome 7"/>
</dbReference>
<evidence type="ECO:0000256" key="1">
    <source>
        <dbReference type="ARBA" id="ARBA00004141"/>
    </source>
</evidence>
<keyword evidence="4 5" id="KW-0472">Membrane</keyword>
<feature type="transmembrane region" description="Helical" evidence="5">
    <location>
        <begin position="415"/>
        <end position="443"/>
    </location>
</feature>
<evidence type="ECO:0000259" key="6">
    <source>
        <dbReference type="PROSITE" id="PS50850"/>
    </source>
</evidence>